<evidence type="ECO:0000256" key="8">
    <source>
        <dbReference type="SAM" id="MobiDB-lite"/>
    </source>
</evidence>
<feature type="region of interest" description="Disordered" evidence="8">
    <location>
        <begin position="303"/>
        <end position="325"/>
    </location>
</feature>
<evidence type="ECO:0000256" key="5">
    <source>
        <dbReference type="ARBA" id="ARBA00022737"/>
    </source>
</evidence>
<feature type="transmembrane region" description="Helical" evidence="9">
    <location>
        <begin position="259"/>
        <end position="279"/>
    </location>
</feature>
<dbReference type="NCBIfam" id="TIGR00950">
    <property type="entry name" value="2A78"/>
    <property type="match status" value="1"/>
</dbReference>
<feature type="transmembrane region" description="Helical" evidence="9">
    <location>
        <begin position="29"/>
        <end position="46"/>
    </location>
</feature>
<protein>
    <submittedName>
        <fullName evidence="11">Carboxylate/amino acid/amine transporter</fullName>
    </submittedName>
</protein>
<keyword evidence="6 9" id="KW-1133">Transmembrane helix</keyword>
<dbReference type="RefSeq" id="WP_084173319.1">
    <property type="nucleotide sequence ID" value="NZ_BAABKI010000053.1"/>
</dbReference>
<organism evidence="11 12">
    <name type="scientific">Modicisalibacter zincidurans</name>
    <dbReference type="NCBI Taxonomy" id="1178777"/>
    <lineage>
        <taxon>Bacteria</taxon>
        <taxon>Pseudomonadati</taxon>
        <taxon>Pseudomonadota</taxon>
        <taxon>Gammaproteobacteria</taxon>
        <taxon>Oceanospirillales</taxon>
        <taxon>Halomonadaceae</taxon>
        <taxon>Modicisalibacter</taxon>
    </lineage>
</organism>
<evidence type="ECO:0000313" key="12">
    <source>
        <dbReference type="Proteomes" id="UP001500074"/>
    </source>
</evidence>
<evidence type="ECO:0000256" key="6">
    <source>
        <dbReference type="ARBA" id="ARBA00022989"/>
    </source>
</evidence>
<reference evidence="12" key="1">
    <citation type="journal article" date="2019" name="Int. J. Syst. Evol. Microbiol.">
        <title>The Global Catalogue of Microorganisms (GCM) 10K type strain sequencing project: providing services to taxonomists for standard genome sequencing and annotation.</title>
        <authorList>
            <consortium name="The Broad Institute Genomics Platform"/>
            <consortium name="The Broad Institute Genome Sequencing Center for Infectious Disease"/>
            <person name="Wu L."/>
            <person name="Ma J."/>
        </authorList>
    </citation>
    <scope>NUCLEOTIDE SEQUENCE [LARGE SCALE GENOMIC DNA]</scope>
    <source>
        <strain evidence="12">JCM 18472</strain>
    </source>
</reference>
<keyword evidence="5" id="KW-0677">Repeat</keyword>
<evidence type="ECO:0000259" key="10">
    <source>
        <dbReference type="Pfam" id="PF00892"/>
    </source>
</evidence>
<dbReference type="PANTHER" id="PTHR22911:SF130">
    <property type="entry name" value="BIOTIN TRANSPORTER"/>
    <property type="match status" value="1"/>
</dbReference>
<keyword evidence="7 9" id="KW-0472">Membrane</keyword>
<keyword evidence="3" id="KW-1003">Cell membrane</keyword>
<comment type="caution">
    <text evidence="11">The sequence shown here is derived from an EMBL/GenBank/DDBJ whole genome shotgun (WGS) entry which is preliminary data.</text>
</comment>
<evidence type="ECO:0000256" key="9">
    <source>
        <dbReference type="SAM" id="Phobius"/>
    </source>
</evidence>
<keyword evidence="12" id="KW-1185">Reference proteome</keyword>
<feature type="domain" description="EamA" evidence="10">
    <location>
        <begin position="3"/>
        <end position="127"/>
    </location>
</feature>
<dbReference type="EMBL" id="BAABKI010000053">
    <property type="protein sequence ID" value="GAA5179746.1"/>
    <property type="molecule type" value="Genomic_DNA"/>
</dbReference>
<evidence type="ECO:0000256" key="7">
    <source>
        <dbReference type="ARBA" id="ARBA00023136"/>
    </source>
</evidence>
<feature type="transmembrane region" description="Helical" evidence="9">
    <location>
        <begin position="234"/>
        <end position="253"/>
    </location>
</feature>
<feature type="transmembrane region" description="Helical" evidence="9">
    <location>
        <begin position="58"/>
        <end position="75"/>
    </location>
</feature>
<dbReference type="PANTHER" id="PTHR22911">
    <property type="entry name" value="ACYL-MALONYL CONDENSING ENZYME-RELATED"/>
    <property type="match status" value="1"/>
</dbReference>
<feature type="transmembrane region" description="Helical" evidence="9">
    <location>
        <begin position="81"/>
        <end position="100"/>
    </location>
</feature>
<feature type="transmembrane region" description="Helical" evidence="9">
    <location>
        <begin position="173"/>
        <end position="192"/>
    </location>
</feature>
<comment type="subcellular location">
    <subcellularLocation>
        <location evidence="1">Cell membrane</location>
        <topology evidence="1">Multi-pass membrane protein</topology>
    </subcellularLocation>
</comment>
<evidence type="ECO:0000256" key="4">
    <source>
        <dbReference type="ARBA" id="ARBA00022692"/>
    </source>
</evidence>
<feature type="compositionally biased region" description="Polar residues" evidence="8">
    <location>
        <begin position="315"/>
        <end position="325"/>
    </location>
</feature>
<evidence type="ECO:0000256" key="2">
    <source>
        <dbReference type="ARBA" id="ARBA00022448"/>
    </source>
</evidence>
<keyword evidence="2" id="KW-0813">Transport</keyword>
<evidence type="ECO:0000313" key="11">
    <source>
        <dbReference type="EMBL" id="GAA5179746.1"/>
    </source>
</evidence>
<feature type="transmembrane region" description="Helical" evidence="9">
    <location>
        <begin position="112"/>
        <end position="130"/>
    </location>
</feature>
<dbReference type="InterPro" id="IPR004779">
    <property type="entry name" value="CO/AA/NH_transpt"/>
</dbReference>
<evidence type="ECO:0000256" key="3">
    <source>
        <dbReference type="ARBA" id="ARBA00022475"/>
    </source>
</evidence>
<gene>
    <name evidence="11" type="ORF">GCM10023342_32160</name>
</gene>
<feature type="transmembrane region" description="Helical" evidence="9">
    <location>
        <begin position="204"/>
        <end position="222"/>
    </location>
</feature>
<name>A0ABP9RM26_9GAMM</name>
<dbReference type="InterPro" id="IPR037185">
    <property type="entry name" value="EmrE-like"/>
</dbReference>
<dbReference type="Proteomes" id="UP001500074">
    <property type="component" value="Unassembled WGS sequence"/>
</dbReference>
<dbReference type="InterPro" id="IPR000620">
    <property type="entry name" value="EamA_dom"/>
</dbReference>
<dbReference type="SUPFAM" id="SSF103481">
    <property type="entry name" value="Multidrug resistance efflux transporter EmrE"/>
    <property type="match status" value="2"/>
</dbReference>
<sequence>MSYLFAVTALWAFSFSLIGAYLSGQVDSYFAVLVRIALASLLFLPFLRPRALSHAHKLALMAIGAIQLGLMYIFFYQSFLLLSVPEVLLFTIFTPLYVTLLDDALDKRFTPFYLVTAAVAVIGAAVIRYQGVSADFWLGFAIVQGANLCFAIGQVGYRHLARRLPPEVPQHSVFGWFYLGALGLVIIAYALLGTAQLPSNGVQWGVLAWLGLIASGLGYFLWNKGATRVDAGALAIMNNLLIPAGLLVNLLIWNRDADLPRLAAGGAIIVAALLVNEGWARRRPLQRQPGRQQLAHGGQLGLDVEPHGGSGIARGQSSATTNSRR</sequence>
<accession>A0ABP9RM26</accession>
<keyword evidence="4 9" id="KW-0812">Transmembrane</keyword>
<proteinExistence type="predicted"/>
<feature type="domain" description="EamA" evidence="10">
    <location>
        <begin position="141"/>
        <end position="276"/>
    </location>
</feature>
<feature type="transmembrane region" description="Helical" evidence="9">
    <location>
        <begin position="136"/>
        <end position="153"/>
    </location>
</feature>
<evidence type="ECO:0000256" key="1">
    <source>
        <dbReference type="ARBA" id="ARBA00004651"/>
    </source>
</evidence>
<dbReference type="Pfam" id="PF00892">
    <property type="entry name" value="EamA"/>
    <property type="match status" value="2"/>
</dbReference>